<reference evidence="2 3" key="1">
    <citation type="journal article" date="2019" name="Emerg. Microbes Infect.">
        <title>Comprehensive subspecies identification of 175 nontuberculous mycobacteria species based on 7547 genomic profiles.</title>
        <authorList>
            <person name="Matsumoto Y."/>
            <person name="Kinjo T."/>
            <person name="Motooka D."/>
            <person name="Nabeya D."/>
            <person name="Jung N."/>
            <person name="Uechi K."/>
            <person name="Horii T."/>
            <person name="Iida T."/>
            <person name="Fujita J."/>
            <person name="Nakamura S."/>
        </authorList>
    </citation>
    <scope>NUCLEOTIDE SEQUENCE [LARGE SCALE GENOMIC DNA]</scope>
    <source>
        <strain evidence="2 3">JCM 12404</strain>
    </source>
</reference>
<evidence type="ECO:0000313" key="3">
    <source>
        <dbReference type="Proteomes" id="UP000465866"/>
    </source>
</evidence>
<dbReference type="InterPro" id="IPR003779">
    <property type="entry name" value="CMD-like"/>
</dbReference>
<evidence type="ECO:0000259" key="1">
    <source>
        <dbReference type="Pfam" id="PF02627"/>
    </source>
</evidence>
<dbReference type="PANTHER" id="PTHR34846">
    <property type="entry name" value="4-CARBOXYMUCONOLACTONE DECARBOXYLASE FAMILY PROTEIN (AFU_ORTHOLOGUE AFUA_6G11590)"/>
    <property type="match status" value="1"/>
</dbReference>
<dbReference type="Proteomes" id="UP000465866">
    <property type="component" value="Chromosome"/>
</dbReference>
<gene>
    <name evidence="2" type="ORF">MCOO_24320</name>
</gene>
<dbReference type="Gene3D" id="1.20.1290.10">
    <property type="entry name" value="AhpD-like"/>
    <property type="match status" value="1"/>
</dbReference>
<feature type="domain" description="Carboxymuconolactone decarboxylase-like" evidence="1">
    <location>
        <begin position="44"/>
        <end position="114"/>
    </location>
</feature>
<accession>A0A7I7KX69</accession>
<dbReference type="KEGG" id="mcoo:MCOO_24320"/>
<dbReference type="GO" id="GO:0051920">
    <property type="term" value="F:peroxiredoxin activity"/>
    <property type="evidence" value="ECO:0007669"/>
    <property type="project" value="InterPro"/>
</dbReference>
<sequence length="183" mass="20596">MRLPPLPADEWDDAARHAVSGMLPEERRNPDDAGTLLSTMVRHPKLTRAYLRFSTYLLYGSTLPARIREQVVLRVAHRRGCSYEWTHHVEMAHEVGLSDADIEAVRSGNADNDFDRALLCAVDELDEKSNMSDQTWAALSAQLDERQRMDLVFTVGNYVALAMALNTFGVEVEGDHGDETPER</sequence>
<dbReference type="RefSeq" id="WP_163776566.1">
    <property type="nucleotide sequence ID" value="NZ_AP022569.1"/>
</dbReference>
<dbReference type="InterPro" id="IPR029032">
    <property type="entry name" value="AhpD-like"/>
</dbReference>
<dbReference type="SUPFAM" id="SSF69118">
    <property type="entry name" value="AhpD-like"/>
    <property type="match status" value="1"/>
</dbReference>
<protein>
    <submittedName>
        <fullName evidence="2">Carboxymuconolactone decarboxylase</fullName>
    </submittedName>
</protein>
<proteinExistence type="predicted"/>
<organism evidence="2 3">
    <name type="scientific">Mycobacterium cookii</name>
    <dbReference type="NCBI Taxonomy" id="1775"/>
    <lineage>
        <taxon>Bacteria</taxon>
        <taxon>Bacillati</taxon>
        <taxon>Actinomycetota</taxon>
        <taxon>Actinomycetes</taxon>
        <taxon>Mycobacteriales</taxon>
        <taxon>Mycobacteriaceae</taxon>
        <taxon>Mycobacterium</taxon>
    </lineage>
</organism>
<dbReference type="Pfam" id="PF02627">
    <property type="entry name" value="CMD"/>
    <property type="match status" value="1"/>
</dbReference>
<evidence type="ECO:0000313" key="2">
    <source>
        <dbReference type="EMBL" id="BBX46417.1"/>
    </source>
</evidence>
<dbReference type="PANTHER" id="PTHR34846:SF5">
    <property type="entry name" value="CARBOXYMUCONOLACTONE DECARBOXYLASE-LIKE DOMAIN-CONTAINING PROTEIN"/>
    <property type="match status" value="1"/>
</dbReference>
<keyword evidence="3" id="KW-1185">Reference proteome</keyword>
<dbReference type="EMBL" id="AP022569">
    <property type="protein sequence ID" value="BBX46417.1"/>
    <property type="molecule type" value="Genomic_DNA"/>
</dbReference>
<name>A0A7I7KX69_9MYCO</name>
<dbReference type="AlphaFoldDB" id="A0A7I7KX69"/>